<keyword evidence="7" id="KW-1185">Reference proteome</keyword>
<keyword evidence="1 6" id="KW-0489">Methyltransferase</keyword>
<dbReference type="EMBL" id="BJYZ01000016">
    <property type="protein sequence ID" value="GEO39400.1"/>
    <property type="molecule type" value="Genomic_DNA"/>
</dbReference>
<dbReference type="InterPro" id="IPR001077">
    <property type="entry name" value="COMT_C"/>
</dbReference>
<dbReference type="Proteomes" id="UP000321523">
    <property type="component" value="Unassembled WGS sequence"/>
</dbReference>
<evidence type="ECO:0000259" key="5">
    <source>
        <dbReference type="Pfam" id="PF08100"/>
    </source>
</evidence>
<dbReference type="RefSeq" id="WP_244619560.1">
    <property type="nucleotide sequence ID" value="NZ_BJYZ01000016.1"/>
</dbReference>
<keyword evidence="2 6" id="KW-0808">Transferase</keyword>
<dbReference type="AlphaFoldDB" id="A0A512DT61"/>
<evidence type="ECO:0000256" key="3">
    <source>
        <dbReference type="ARBA" id="ARBA00022691"/>
    </source>
</evidence>
<dbReference type="Gene3D" id="1.10.10.10">
    <property type="entry name" value="Winged helix-like DNA-binding domain superfamily/Winged helix DNA-binding domain"/>
    <property type="match status" value="1"/>
</dbReference>
<dbReference type="SUPFAM" id="SSF46785">
    <property type="entry name" value="Winged helix' DNA-binding domain"/>
    <property type="match status" value="1"/>
</dbReference>
<protein>
    <submittedName>
        <fullName evidence="6">O-methyltransferase</fullName>
    </submittedName>
</protein>
<gene>
    <name evidence="6" type="ORF">SAE02_35480</name>
</gene>
<dbReference type="Pfam" id="PF08100">
    <property type="entry name" value="Dimerisation"/>
    <property type="match status" value="1"/>
</dbReference>
<dbReference type="InterPro" id="IPR036390">
    <property type="entry name" value="WH_DNA-bd_sf"/>
</dbReference>
<dbReference type="GO" id="GO:0046983">
    <property type="term" value="F:protein dimerization activity"/>
    <property type="evidence" value="ECO:0007669"/>
    <property type="project" value="InterPro"/>
</dbReference>
<dbReference type="CDD" id="cd02440">
    <property type="entry name" value="AdoMet_MTases"/>
    <property type="match status" value="1"/>
</dbReference>
<dbReference type="InterPro" id="IPR029063">
    <property type="entry name" value="SAM-dependent_MTases_sf"/>
</dbReference>
<organism evidence="6 7">
    <name type="scientific">Skermanella aerolata</name>
    <dbReference type="NCBI Taxonomy" id="393310"/>
    <lineage>
        <taxon>Bacteria</taxon>
        <taxon>Pseudomonadati</taxon>
        <taxon>Pseudomonadota</taxon>
        <taxon>Alphaproteobacteria</taxon>
        <taxon>Rhodospirillales</taxon>
        <taxon>Azospirillaceae</taxon>
        <taxon>Skermanella</taxon>
    </lineage>
</organism>
<sequence length="410" mass="44372">MKPAGHTPDHHADHHGIPHRRLSQVCMPRVGMAQIGFGLPRLGDWVERGRAARDHLLASPRFRRWAAAFPLTRPIARRRSRELFDLCAGFVYSQVLLACVRLKLFDIVADGPRTSAELARRLALPAESTERLLRAALSLRLLEKRGDDRFGLGPLGAALVDNPAVASMVEHHTMLYADMRDPVALLRGGMRTELSQYWPYSATDRPAALGNEQTAAYTALMAASQPMVAEEVLAVYPLNRHHRLLDVGGGDGTFLTHAAASAPNLQVVLYDLPAVAKAATERFRAAGLEPRARAVGGDFFANPLPIGADVVSLVRVVHDHDDDAALAILRAARQALDSEGTLLIAEPMSGAAGAEPVGDAYFAFYLLAMGHGRARTPAELTRLLNTAGFSRVRQVPTAMPLMTGLLVAQP</sequence>
<feature type="domain" description="O-methyltransferase C-terminal" evidence="4">
    <location>
        <begin position="211"/>
        <end position="390"/>
    </location>
</feature>
<dbReference type="Gene3D" id="1.10.287.1350">
    <property type="match status" value="1"/>
</dbReference>
<evidence type="ECO:0000259" key="4">
    <source>
        <dbReference type="Pfam" id="PF00891"/>
    </source>
</evidence>
<dbReference type="Pfam" id="PF00891">
    <property type="entry name" value="Methyltransf_2"/>
    <property type="match status" value="1"/>
</dbReference>
<dbReference type="GO" id="GO:0032259">
    <property type="term" value="P:methylation"/>
    <property type="evidence" value="ECO:0007669"/>
    <property type="project" value="UniProtKB-KW"/>
</dbReference>
<reference evidence="6 7" key="1">
    <citation type="submission" date="2019-07" db="EMBL/GenBank/DDBJ databases">
        <title>Whole genome shotgun sequence of Skermanella aerolata NBRC 106429.</title>
        <authorList>
            <person name="Hosoyama A."/>
            <person name="Uohara A."/>
            <person name="Ohji S."/>
            <person name="Ichikawa N."/>
        </authorList>
    </citation>
    <scope>NUCLEOTIDE SEQUENCE [LARGE SCALE GENOMIC DNA]</scope>
    <source>
        <strain evidence="6 7">NBRC 106429</strain>
    </source>
</reference>
<evidence type="ECO:0000313" key="6">
    <source>
        <dbReference type="EMBL" id="GEO39400.1"/>
    </source>
</evidence>
<dbReference type="PROSITE" id="PS51683">
    <property type="entry name" value="SAM_OMT_II"/>
    <property type="match status" value="1"/>
</dbReference>
<evidence type="ECO:0000256" key="2">
    <source>
        <dbReference type="ARBA" id="ARBA00022679"/>
    </source>
</evidence>
<dbReference type="InterPro" id="IPR016461">
    <property type="entry name" value="COMT-like"/>
</dbReference>
<dbReference type="InterPro" id="IPR036388">
    <property type="entry name" value="WH-like_DNA-bd_sf"/>
</dbReference>
<name>A0A512DT61_9PROT</name>
<evidence type="ECO:0000313" key="7">
    <source>
        <dbReference type="Proteomes" id="UP000321523"/>
    </source>
</evidence>
<accession>A0A512DT61</accession>
<feature type="domain" description="O-methyltransferase dimerisation" evidence="5">
    <location>
        <begin position="85"/>
        <end position="160"/>
    </location>
</feature>
<dbReference type="GO" id="GO:0008171">
    <property type="term" value="F:O-methyltransferase activity"/>
    <property type="evidence" value="ECO:0007669"/>
    <property type="project" value="InterPro"/>
</dbReference>
<proteinExistence type="predicted"/>
<comment type="caution">
    <text evidence="6">The sequence shown here is derived from an EMBL/GenBank/DDBJ whole genome shotgun (WGS) entry which is preliminary data.</text>
</comment>
<keyword evidence="3" id="KW-0949">S-adenosyl-L-methionine</keyword>
<dbReference type="PANTHER" id="PTHR43712">
    <property type="entry name" value="PUTATIVE (AFU_ORTHOLOGUE AFUA_4G14580)-RELATED"/>
    <property type="match status" value="1"/>
</dbReference>
<dbReference type="PANTHER" id="PTHR43712:SF2">
    <property type="entry name" value="O-METHYLTRANSFERASE CICE"/>
    <property type="match status" value="1"/>
</dbReference>
<dbReference type="Gene3D" id="3.40.50.150">
    <property type="entry name" value="Vaccinia Virus protein VP39"/>
    <property type="match status" value="1"/>
</dbReference>
<dbReference type="SUPFAM" id="SSF53335">
    <property type="entry name" value="S-adenosyl-L-methionine-dependent methyltransferases"/>
    <property type="match status" value="1"/>
</dbReference>
<evidence type="ECO:0000256" key="1">
    <source>
        <dbReference type="ARBA" id="ARBA00022603"/>
    </source>
</evidence>
<dbReference type="InterPro" id="IPR012967">
    <property type="entry name" value="COMT_dimerisation"/>
</dbReference>